<dbReference type="EMBL" id="JANAKD010000687">
    <property type="protein sequence ID" value="KAJ3490470.1"/>
    <property type="molecule type" value="Genomic_DNA"/>
</dbReference>
<organism evidence="1 2">
    <name type="scientific">Lecanicillium saksenae</name>
    <dbReference type="NCBI Taxonomy" id="468837"/>
    <lineage>
        <taxon>Eukaryota</taxon>
        <taxon>Fungi</taxon>
        <taxon>Dikarya</taxon>
        <taxon>Ascomycota</taxon>
        <taxon>Pezizomycotina</taxon>
        <taxon>Sordariomycetes</taxon>
        <taxon>Hypocreomycetidae</taxon>
        <taxon>Hypocreales</taxon>
        <taxon>Cordycipitaceae</taxon>
        <taxon>Lecanicillium</taxon>
    </lineage>
</organism>
<accession>A0ACC1QT74</accession>
<protein>
    <submittedName>
        <fullName evidence="1">Uncharacterized protein</fullName>
    </submittedName>
</protein>
<dbReference type="Proteomes" id="UP001148737">
    <property type="component" value="Unassembled WGS sequence"/>
</dbReference>
<gene>
    <name evidence="1" type="ORF">NLG97_g5769</name>
</gene>
<name>A0ACC1QT74_9HYPO</name>
<sequence>MQAVMDKRYVVTKPAFKAHYVVATPDGEAVYFVAIKTKIKPSKPRLTFHVGASKEAPVVAVLHFQVPNVIMKVGLGDPAADTGAVEWEDLSCLNKVTHAKYTWSMTIPDADGAPQRRQFTWTRTRNRGIEGVKPTRGTNRHWKLAEDGSDEIVALFTGQAKIGHCGTLAMCEDMGEKFHRMALVTLMGLYDRARSAGGG</sequence>
<evidence type="ECO:0000313" key="1">
    <source>
        <dbReference type="EMBL" id="KAJ3490470.1"/>
    </source>
</evidence>
<evidence type="ECO:0000313" key="2">
    <source>
        <dbReference type="Proteomes" id="UP001148737"/>
    </source>
</evidence>
<keyword evidence="2" id="KW-1185">Reference proteome</keyword>
<comment type="caution">
    <text evidence="1">The sequence shown here is derived from an EMBL/GenBank/DDBJ whole genome shotgun (WGS) entry which is preliminary data.</text>
</comment>
<proteinExistence type="predicted"/>
<reference evidence="1" key="1">
    <citation type="submission" date="2022-07" db="EMBL/GenBank/DDBJ databases">
        <title>Genome Sequence of Lecanicillium saksenae.</title>
        <authorList>
            <person name="Buettner E."/>
        </authorList>
    </citation>
    <scope>NUCLEOTIDE SEQUENCE</scope>
    <source>
        <strain evidence="1">VT-O1</strain>
    </source>
</reference>